<evidence type="ECO:0000256" key="2">
    <source>
        <dbReference type="RuleBase" id="RU003707"/>
    </source>
</evidence>
<name>A0A143DGQ8_9PROT</name>
<dbReference type="GO" id="GO:0006635">
    <property type="term" value="P:fatty acid beta-oxidation"/>
    <property type="evidence" value="ECO:0007669"/>
    <property type="project" value="TreeGrafter"/>
</dbReference>
<dbReference type="InterPro" id="IPR001753">
    <property type="entry name" value="Enoyl-CoA_hydra/iso"/>
</dbReference>
<dbReference type="InterPro" id="IPR029045">
    <property type="entry name" value="ClpP/crotonase-like_dom_sf"/>
</dbReference>
<evidence type="ECO:0000256" key="1">
    <source>
        <dbReference type="ARBA" id="ARBA00005254"/>
    </source>
</evidence>
<gene>
    <name evidence="3" type="ORF">AY555_11045</name>
</gene>
<reference evidence="3 4" key="1">
    <citation type="submission" date="2016-02" db="EMBL/GenBank/DDBJ databases">
        <title>Complete Genome of H5569, the type strain of the newly described species Haematospirillium jordaniae.</title>
        <authorList>
            <person name="Nicholson A.C."/>
            <person name="Humrighouse B.W."/>
            <person name="Loparov V."/>
            <person name="McQuiston J.R."/>
        </authorList>
    </citation>
    <scope>NUCLEOTIDE SEQUENCE [LARGE SCALE GENOMIC DNA]</scope>
    <source>
        <strain evidence="3 4">H5569</strain>
        <plasmid evidence="4">Plasmid unnamed 2</plasmid>
    </source>
</reference>
<dbReference type="EMBL" id="CP014527">
    <property type="protein sequence ID" value="AMW35895.1"/>
    <property type="molecule type" value="Genomic_DNA"/>
</dbReference>
<dbReference type="CDD" id="cd06558">
    <property type="entry name" value="crotonase-like"/>
    <property type="match status" value="1"/>
</dbReference>
<dbReference type="Proteomes" id="UP000076066">
    <property type="component" value="Plasmid unnamed 2"/>
</dbReference>
<keyword evidence="3" id="KW-0614">Plasmid</keyword>
<dbReference type="InterPro" id="IPR018376">
    <property type="entry name" value="Enoyl-CoA_hyd/isom_CS"/>
</dbReference>
<comment type="similarity">
    <text evidence="1 2">Belongs to the enoyl-CoA hydratase/isomerase family.</text>
</comment>
<sequence length="238" mass="26580">MRDMEYGVSTISNRTFAAADLLRYFVLRSRRGNIFNLGGDLEFFKQMIVSGDRDALLSYAKQSADMMYTLYSGFEKGVTTVALVQGKCIGGGLEAAVACDYIVAERHSEFCFPEIQLGIFLGMGVLPVLARRLNKHDYEDLCHSGRNFSTEELANMGLIDVVADKGQGEQVIMKWIKKRYGALRSHQTMSCIRKSAAQLSRADFHSGLESWVDVVMSLDKRRLALLSFAIDKQHAGVQ</sequence>
<dbReference type="AlphaFoldDB" id="A0A143DGQ8"/>
<dbReference type="SUPFAM" id="SSF52096">
    <property type="entry name" value="ClpP/crotonase"/>
    <property type="match status" value="1"/>
</dbReference>
<protein>
    <recommendedName>
        <fullName evidence="5">Enoyl-CoA hydratase</fullName>
    </recommendedName>
</protein>
<geneLocation type="plasmid" evidence="3 4">
    <name>unnamed 2</name>
</geneLocation>
<evidence type="ECO:0008006" key="5">
    <source>
        <dbReference type="Google" id="ProtNLM"/>
    </source>
</evidence>
<dbReference type="Gene3D" id="3.90.226.10">
    <property type="entry name" value="2-enoyl-CoA Hydratase, Chain A, domain 1"/>
    <property type="match status" value="1"/>
</dbReference>
<dbReference type="GO" id="GO:0003824">
    <property type="term" value="F:catalytic activity"/>
    <property type="evidence" value="ECO:0007669"/>
    <property type="project" value="InterPro"/>
</dbReference>
<proteinExistence type="inferred from homology"/>
<evidence type="ECO:0000313" key="3">
    <source>
        <dbReference type="EMBL" id="AMW35895.1"/>
    </source>
</evidence>
<dbReference type="PANTHER" id="PTHR11941">
    <property type="entry name" value="ENOYL-COA HYDRATASE-RELATED"/>
    <property type="match status" value="1"/>
</dbReference>
<dbReference type="NCBIfam" id="NF006452">
    <property type="entry name" value="PRK08788.1"/>
    <property type="match status" value="1"/>
</dbReference>
<keyword evidence="4" id="KW-1185">Reference proteome</keyword>
<dbReference type="PANTHER" id="PTHR11941:SF54">
    <property type="entry name" value="ENOYL-COA HYDRATASE, MITOCHONDRIAL"/>
    <property type="match status" value="1"/>
</dbReference>
<dbReference type="PROSITE" id="PS00166">
    <property type="entry name" value="ENOYL_COA_HYDRATASE"/>
    <property type="match status" value="1"/>
</dbReference>
<dbReference type="KEGG" id="hjo:AY555_11045"/>
<organism evidence="3 4">
    <name type="scientific">Haematospirillum jordaniae</name>
    <dbReference type="NCBI Taxonomy" id="1549855"/>
    <lineage>
        <taxon>Bacteria</taxon>
        <taxon>Pseudomonadati</taxon>
        <taxon>Pseudomonadota</taxon>
        <taxon>Alphaproteobacteria</taxon>
        <taxon>Rhodospirillales</taxon>
        <taxon>Novispirillaceae</taxon>
        <taxon>Haematospirillum</taxon>
    </lineage>
</organism>
<dbReference type="Pfam" id="PF00378">
    <property type="entry name" value="ECH_1"/>
    <property type="match status" value="1"/>
</dbReference>
<accession>A0A143DGQ8</accession>
<evidence type="ECO:0000313" key="4">
    <source>
        <dbReference type="Proteomes" id="UP000076066"/>
    </source>
</evidence>